<proteinExistence type="predicted"/>
<dbReference type="EMBL" id="PEDL01000001">
    <property type="protein sequence ID" value="PHV72271.1"/>
    <property type="molecule type" value="Genomic_DNA"/>
</dbReference>
<keyword evidence="2" id="KW-1185">Reference proteome</keyword>
<gene>
    <name evidence="1" type="ORF">CS063_01995</name>
</gene>
<protein>
    <submittedName>
        <fullName evidence="1">Uncharacterized protein</fullName>
    </submittedName>
</protein>
<evidence type="ECO:0000313" key="1">
    <source>
        <dbReference type="EMBL" id="PHV72271.1"/>
    </source>
</evidence>
<name>A0AC61DGF0_9FIRM</name>
<comment type="caution">
    <text evidence="1">The sequence shown here is derived from an EMBL/GenBank/DDBJ whole genome shotgun (WGS) entry which is preliminary data.</text>
</comment>
<accession>A0AC61DGF0</accession>
<evidence type="ECO:0000313" key="2">
    <source>
        <dbReference type="Proteomes" id="UP000224460"/>
    </source>
</evidence>
<sequence length="329" mass="37521">MKILFVNIPWMKYYVGEGDEESLPPLCGYNFQNVDGYYYGYGEGLEELAIEEIEGVTATDQLVEDVLVIWTAKNREGENKIIGWYKKATVYRHKQRELTLDSDRPVMTYTIKAKSENGLLLPPELRLLAIKDFVEGPYFEKEEQVIKDVAMYTHNYAGDKMNFLLDPKDLTAESVLQFGELEMYFSKADEFLAKDLYGKAMRCFNKAISLAPEVAATYEFKGSILLSLKMYKEALQVYKQVVALEEDNEEAAYILGLLQGLTGNYKAAAQALDDYISQNPRDNNALAERGIIAYHLGEEEKAKEYFARVYQKECDNEMFRALIAFAAGV</sequence>
<organism evidence="1 2">
    <name type="scientific">Sporanaerobium hydrogeniformans</name>
    <dbReference type="NCBI Taxonomy" id="3072179"/>
    <lineage>
        <taxon>Bacteria</taxon>
        <taxon>Bacillati</taxon>
        <taxon>Bacillota</taxon>
        <taxon>Clostridia</taxon>
        <taxon>Lachnospirales</taxon>
        <taxon>Lachnospiraceae</taxon>
        <taxon>Sporanaerobium</taxon>
    </lineage>
</organism>
<reference evidence="1" key="1">
    <citation type="submission" date="2017-10" db="EMBL/GenBank/DDBJ databases">
        <title>Genome sequence of cellulolytic Lachnospiraceae bacterium XHS1971 isolated from hotspring sediment.</title>
        <authorList>
            <person name="Vasudevan G."/>
            <person name="Joshi A.J."/>
            <person name="Hivarkar S."/>
            <person name="Lanjekar V.B."/>
            <person name="Dhakephalkar P.K."/>
            <person name="Dagar S."/>
        </authorList>
    </citation>
    <scope>NUCLEOTIDE SEQUENCE</scope>
    <source>
        <strain evidence="1">XHS1971</strain>
    </source>
</reference>
<dbReference type="Proteomes" id="UP000224460">
    <property type="component" value="Unassembled WGS sequence"/>
</dbReference>